<gene>
    <name evidence="11" type="ORF">COX39_01650</name>
</gene>
<protein>
    <submittedName>
        <fullName evidence="11">Uncharacterized protein</fullName>
    </submittedName>
</protein>
<proteinExistence type="inferred from homology"/>
<feature type="transmembrane region" description="Helical" evidence="10">
    <location>
        <begin position="113"/>
        <end position="137"/>
    </location>
</feature>
<reference evidence="11 12" key="1">
    <citation type="submission" date="2017-09" db="EMBL/GenBank/DDBJ databases">
        <title>Depth-based differentiation of microbial function through sediment-hosted aquifers and enrichment of novel symbionts in the deep terrestrial subsurface.</title>
        <authorList>
            <person name="Probst A.J."/>
            <person name="Ladd B."/>
            <person name="Jarett J.K."/>
            <person name="Geller-Mcgrath D.E."/>
            <person name="Sieber C.M."/>
            <person name="Emerson J.B."/>
            <person name="Anantharaman K."/>
            <person name="Thomas B.C."/>
            <person name="Malmstrom R."/>
            <person name="Stieglmeier M."/>
            <person name="Klingl A."/>
            <person name="Woyke T."/>
            <person name="Ryan C.M."/>
            <person name="Banfield J.F."/>
        </authorList>
    </citation>
    <scope>NUCLEOTIDE SEQUENCE [LARGE SCALE GENOMIC DNA]</scope>
    <source>
        <strain evidence="11">CG23_combo_of_CG06-09_8_20_14_all_40_13</strain>
    </source>
</reference>
<feature type="transmembrane region" description="Helical" evidence="10">
    <location>
        <begin position="84"/>
        <end position="101"/>
    </location>
</feature>
<feature type="transmembrane region" description="Helical" evidence="10">
    <location>
        <begin position="21"/>
        <end position="43"/>
    </location>
</feature>
<evidence type="ECO:0000256" key="4">
    <source>
        <dbReference type="ARBA" id="ARBA00022692"/>
    </source>
</evidence>
<comment type="similarity">
    <text evidence="1 9">Belongs to the peptidase A8 family.</text>
</comment>
<keyword evidence="7 10" id="KW-1133">Transmembrane helix</keyword>
<evidence type="ECO:0000256" key="3">
    <source>
        <dbReference type="ARBA" id="ARBA00022670"/>
    </source>
</evidence>
<keyword evidence="5" id="KW-0064">Aspartyl protease</keyword>
<dbReference type="Proteomes" id="UP000231567">
    <property type="component" value="Unassembled WGS sequence"/>
</dbReference>
<evidence type="ECO:0000256" key="7">
    <source>
        <dbReference type="ARBA" id="ARBA00022989"/>
    </source>
</evidence>
<feature type="transmembrane region" description="Helical" evidence="10">
    <location>
        <begin position="55"/>
        <end position="77"/>
    </location>
</feature>
<dbReference type="AlphaFoldDB" id="A0A2G9YR22"/>
<evidence type="ECO:0000256" key="8">
    <source>
        <dbReference type="ARBA" id="ARBA00023136"/>
    </source>
</evidence>
<evidence type="ECO:0000313" key="11">
    <source>
        <dbReference type="EMBL" id="PIP21686.1"/>
    </source>
</evidence>
<dbReference type="GO" id="GO:0004190">
    <property type="term" value="F:aspartic-type endopeptidase activity"/>
    <property type="evidence" value="ECO:0007669"/>
    <property type="project" value="UniProtKB-KW"/>
</dbReference>
<dbReference type="InterPro" id="IPR001872">
    <property type="entry name" value="Peptidase_A8"/>
</dbReference>
<keyword evidence="4 10" id="KW-0812">Transmembrane</keyword>
<keyword evidence="2" id="KW-1003">Cell membrane</keyword>
<evidence type="ECO:0000256" key="5">
    <source>
        <dbReference type="ARBA" id="ARBA00022750"/>
    </source>
</evidence>
<dbReference type="Pfam" id="PF01252">
    <property type="entry name" value="Peptidase_A8"/>
    <property type="match status" value="1"/>
</dbReference>
<evidence type="ECO:0000256" key="10">
    <source>
        <dbReference type="SAM" id="Phobius"/>
    </source>
</evidence>
<dbReference type="GO" id="GO:0006508">
    <property type="term" value="P:proteolysis"/>
    <property type="evidence" value="ECO:0007669"/>
    <property type="project" value="UniProtKB-KW"/>
</dbReference>
<name>A0A2G9YR22_9BACT</name>
<dbReference type="PRINTS" id="PR00781">
    <property type="entry name" value="LIPOSIGPTASE"/>
</dbReference>
<dbReference type="PANTHER" id="PTHR33695:SF1">
    <property type="entry name" value="LIPOPROTEIN SIGNAL PEPTIDASE"/>
    <property type="match status" value="1"/>
</dbReference>
<sequence>MIIGEPCFSHFRLEKMKNILVVWYVAILVVLDQLSKFLIAHFYPGLIVQNKAMFFGLANVPFSLVISVIILVIFIAYAKYFLQLNFFVFALIFAGASSNILDRVFRGAIYDFIPFFSISYINLADLMIFSGLIIYLISVLKQN</sequence>
<dbReference type="EMBL" id="PCRM01000025">
    <property type="protein sequence ID" value="PIP21686.1"/>
    <property type="molecule type" value="Genomic_DNA"/>
</dbReference>
<organism evidence="11 12">
    <name type="scientific">Candidatus Nealsonbacteria bacterium CG23_combo_of_CG06-09_8_20_14_all_40_13</name>
    <dbReference type="NCBI Taxonomy" id="1974724"/>
    <lineage>
        <taxon>Bacteria</taxon>
        <taxon>Candidatus Nealsoniibacteriota</taxon>
    </lineage>
</organism>
<evidence type="ECO:0000256" key="6">
    <source>
        <dbReference type="ARBA" id="ARBA00022801"/>
    </source>
</evidence>
<evidence type="ECO:0000256" key="9">
    <source>
        <dbReference type="RuleBase" id="RU004181"/>
    </source>
</evidence>
<keyword evidence="3" id="KW-0645">Protease</keyword>
<evidence type="ECO:0000313" key="12">
    <source>
        <dbReference type="Proteomes" id="UP000231567"/>
    </source>
</evidence>
<keyword evidence="6" id="KW-0378">Hydrolase</keyword>
<evidence type="ECO:0000256" key="2">
    <source>
        <dbReference type="ARBA" id="ARBA00022475"/>
    </source>
</evidence>
<keyword evidence="8 10" id="KW-0472">Membrane</keyword>
<dbReference type="GO" id="GO:0016020">
    <property type="term" value="C:membrane"/>
    <property type="evidence" value="ECO:0007669"/>
    <property type="project" value="InterPro"/>
</dbReference>
<dbReference type="PANTHER" id="PTHR33695">
    <property type="entry name" value="LIPOPROTEIN SIGNAL PEPTIDASE"/>
    <property type="match status" value="1"/>
</dbReference>
<evidence type="ECO:0000256" key="1">
    <source>
        <dbReference type="ARBA" id="ARBA00006139"/>
    </source>
</evidence>
<comment type="caution">
    <text evidence="11">The sequence shown here is derived from an EMBL/GenBank/DDBJ whole genome shotgun (WGS) entry which is preliminary data.</text>
</comment>
<accession>A0A2G9YR22</accession>